<evidence type="ECO:0000313" key="6">
    <source>
        <dbReference type="EMBL" id="NER12613.1"/>
    </source>
</evidence>
<dbReference type="Gene3D" id="3.40.50.360">
    <property type="match status" value="1"/>
</dbReference>
<dbReference type="Proteomes" id="UP000468581">
    <property type="component" value="Unassembled WGS sequence"/>
</dbReference>
<dbReference type="InterPro" id="IPR008254">
    <property type="entry name" value="Flavodoxin/NO_synth"/>
</dbReference>
<dbReference type="InterPro" id="IPR001433">
    <property type="entry name" value="OxRdtase_FAD/NAD-bd"/>
</dbReference>
<comment type="caution">
    <text evidence="6">The sequence shown here is derived from an EMBL/GenBank/DDBJ whole genome shotgun (WGS) entry which is preliminary data.</text>
</comment>
<feature type="transmembrane region" description="Helical" evidence="3">
    <location>
        <begin position="130"/>
        <end position="151"/>
    </location>
</feature>
<dbReference type="Pfam" id="PF03929">
    <property type="entry name" value="PepSY_TM"/>
    <property type="match status" value="1"/>
</dbReference>
<dbReference type="PROSITE" id="PS51384">
    <property type="entry name" value="FAD_FR"/>
    <property type="match status" value="1"/>
</dbReference>
<feature type="transmembrane region" description="Helical" evidence="3">
    <location>
        <begin position="298"/>
        <end position="319"/>
    </location>
</feature>
<dbReference type="RefSeq" id="WP_163605627.1">
    <property type="nucleotide sequence ID" value="NZ_JAABOO010000001.1"/>
</dbReference>
<feature type="transmembrane region" description="Helical" evidence="3">
    <location>
        <begin position="172"/>
        <end position="195"/>
    </location>
</feature>
<keyword evidence="7" id="KW-1185">Reference proteome</keyword>
<dbReference type="Gene3D" id="3.40.50.80">
    <property type="entry name" value="Nucleotide-binding domain of ferredoxin-NADP reductase (FNR) module"/>
    <property type="match status" value="1"/>
</dbReference>
<feature type="domain" description="Flavodoxin-like" evidence="4">
    <location>
        <begin position="343"/>
        <end position="478"/>
    </location>
</feature>
<dbReference type="Pfam" id="PF00175">
    <property type="entry name" value="NAD_binding_1"/>
    <property type="match status" value="1"/>
</dbReference>
<dbReference type="SUPFAM" id="SSF52343">
    <property type="entry name" value="Ferredoxin reductase-like, C-terminal NADP-linked domain"/>
    <property type="match status" value="1"/>
</dbReference>
<dbReference type="AlphaFoldDB" id="A0A6P0UNP4"/>
<dbReference type="GO" id="GO:0050660">
    <property type="term" value="F:flavin adenine dinucleotide binding"/>
    <property type="evidence" value="ECO:0007669"/>
    <property type="project" value="TreeGrafter"/>
</dbReference>
<evidence type="ECO:0000256" key="3">
    <source>
        <dbReference type="SAM" id="Phobius"/>
    </source>
</evidence>
<dbReference type="InterPro" id="IPR005625">
    <property type="entry name" value="PepSY-ass_TM"/>
</dbReference>
<name>A0A6P0UNP4_9FLAO</name>
<feature type="domain" description="FAD-binding FR-type" evidence="5">
    <location>
        <begin position="497"/>
        <end position="594"/>
    </location>
</feature>
<dbReference type="PRINTS" id="PR00371">
    <property type="entry name" value="FPNCR"/>
</dbReference>
<reference evidence="6 7" key="1">
    <citation type="submission" date="2020-01" db="EMBL/GenBank/DDBJ databases">
        <title>Leptobacterium flavescens.</title>
        <authorList>
            <person name="Wang G."/>
        </authorList>
    </citation>
    <scope>NUCLEOTIDE SEQUENCE [LARGE SCALE GENOMIC DNA]</scope>
    <source>
        <strain evidence="6 7">KCTC 22160</strain>
    </source>
</reference>
<dbReference type="InterPro" id="IPR039261">
    <property type="entry name" value="FNR_nucleotide-bd"/>
</dbReference>
<dbReference type="SUPFAM" id="SSF52218">
    <property type="entry name" value="Flavoproteins"/>
    <property type="match status" value="1"/>
</dbReference>
<organism evidence="6 7">
    <name type="scientific">Leptobacterium flavescens</name>
    <dbReference type="NCBI Taxonomy" id="472055"/>
    <lineage>
        <taxon>Bacteria</taxon>
        <taxon>Pseudomonadati</taxon>
        <taxon>Bacteroidota</taxon>
        <taxon>Flavobacteriia</taxon>
        <taxon>Flavobacteriales</taxon>
        <taxon>Flavobacteriaceae</taxon>
        <taxon>Leptobacterium</taxon>
    </lineage>
</organism>
<dbReference type="PANTHER" id="PTHR19384">
    <property type="entry name" value="NITRIC OXIDE SYNTHASE-RELATED"/>
    <property type="match status" value="1"/>
</dbReference>
<evidence type="ECO:0000256" key="2">
    <source>
        <dbReference type="ARBA" id="ARBA00023797"/>
    </source>
</evidence>
<dbReference type="InterPro" id="IPR029039">
    <property type="entry name" value="Flavoprotein-like_sf"/>
</dbReference>
<dbReference type="Gene3D" id="2.40.30.10">
    <property type="entry name" value="Translation factors"/>
    <property type="match status" value="1"/>
</dbReference>
<proteinExistence type="predicted"/>
<dbReference type="GO" id="GO:0005829">
    <property type="term" value="C:cytosol"/>
    <property type="evidence" value="ECO:0007669"/>
    <property type="project" value="TreeGrafter"/>
</dbReference>
<dbReference type="InterPro" id="IPR017927">
    <property type="entry name" value="FAD-bd_FR_type"/>
</dbReference>
<keyword evidence="3" id="KW-1133">Transmembrane helix</keyword>
<protein>
    <recommendedName>
        <fullName evidence="2">NADPH--hemoprotein reductase</fullName>
        <ecNumber evidence="2">1.6.2.4</ecNumber>
    </recommendedName>
</protein>
<dbReference type="PRINTS" id="PR00369">
    <property type="entry name" value="FLAVODOXIN"/>
</dbReference>
<keyword evidence="1" id="KW-0285">Flavoprotein</keyword>
<evidence type="ECO:0000313" key="7">
    <source>
        <dbReference type="Proteomes" id="UP000468581"/>
    </source>
</evidence>
<dbReference type="PANTHER" id="PTHR19384:SF17">
    <property type="entry name" value="NADPH--CYTOCHROME P450 REDUCTASE"/>
    <property type="match status" value="1"/>
</dbReference>
<evidence type="ECO:0000256" key="1">
    <source>
        <dbReference type="ARBA" id="ARBA00022630"/>
    </source>
</evidence>
<keyword evidence="3" id="KW-0812">Transmembrane</keyword>
<dbReference type="InterPro" id="IPR017938">
    <property type="entry name" value="Riboflavin_synthase-like_b-brl"/>
</dbReference>
<dbReference type="GO" id="GO:0003958">
    <property type="term" value="F:NADPH-hemoprotein reductase activity"/>
    <property type="evidence" value="ECO:0007669"/>
    <property type="project" value="UniProtKB-EC"/>
</dbReference>
<gene>
    <name evidence="6" type="ORF">GWK08_04115</name>
</gene>
<evidence type="ECO:0000259" key="4">
    <source>
        <dbReference type="PROSITE" id="PS50902"/>
    </source>
</evidence>
<keyword evidence="3" id="KW-0472">Membrane</keyword>
<accession>A0A6P0UNP4</accession>
<dbReference type="InterPro" id="IPR001094">
    <property type="entry name" value="Flavdoxin-like"/>
</dbReference>
<dbReference type="PROSITE" id="PS50902">
    <property type="entry name" value="FLAVODOXIN_LIKE"/>
    <property type="match status" value="1"/>
</dbReference>
<feature type="transmembrane region" description="Helical" evidence="3">
    <location>
        <begin position="12"/>
        <end position="33"/>
    </location>
</feature>
<dbReference type="GO" id="GO:0010181">
    <property type="term" value="F:FMN binding"/>
    <property type="evidence" value="ECO:0007669"/>
    <property type="project" value="InterPro"/>
</dbReference>
<dbReference type="InterPro" id="IPR001709">
    <property type="entry name" value="Flavoprot_Pyr_Nucl_cyt_Rdtase"/>
</dbReference>
<dbReference type="EMBL" id="JAABOO010000001">
    <property type="protein sequence ID" value="NER12613.1"/>
    <property type="molecule type" value="Genomic_DNA"/>
</dbReference>
<dbReference type="Pfam" id="PF00258">
    <property type="entry name" value="Flavodoxin_1"/>
    <property type="match status" value="1"/>
</dbReference>
<dbReference type="EC" id="1.6.2.4" evidence="2"/>
<evidence type="ECO:0000259" key="5">
    <source>
        <dbReference type="PROSITE" id="PS51384"/>
    </source>
</evidence>
<sequence length="732" mass="82816">MTLSIWRYSHFLLALISSLFLIIASVSGVILAFEPISQAVQPYDVADIRNITLSETMDALNKTYEEVLELEVTTDDFVKASVITDEGNSETIYIHPNTAEKLGSVQKKTPFFSFMTSLHRSLFLKSTGRFFVGLVSLLLCLIAVTGIILIAKRQGGIKKWFTRVQESSFGERYHVILGRWMLIPLLIITVTGVYLSAEKFSLLPEARIEHDWDAVNKKIAETSSGSGPEIFSSLSLKEVRKLVFPFSEAPEDYYELALKDRELLVHQYTGEILSEIPYPFVQLASRWSLLLHTGEGSILWSLILLIASASILFFIYTGFAMTLKRRRKTKAVLPEWDKDECEYILLIGSETGNTYAFAKVFYKALVRAGKKVFLSSLNDYSTYAKAKHLIVFTATYGDGDAPANARLFEKRFAEIKPVNTLQFSVVGFGSTSYPNYCRFAIKVDGLLQGHPEFRSVMPLMKINDQSESAFKNWVKDWSTYSRTEIEPELPSISKKKNGKQPFKVVENSELNADDTFLLQLRVRKRTVFQSGDLINITPPGEEKERQYSIARIGDTIFLSVKKHALGKCSSYLSELAINQKIRAGISRNPDFHFPKNAPEVLLISNGTGIAPFLGMLNENKNKVPVQLYWGGRTENSFDIYRPYLEKAYDQSRISAYHLALSREGKKEYVQDILSQNKKQVVQSLERGGVIMICGSLTMQRSVLDLLENVAEEELQKPLSYFEDKGQLAMDCY</sequence>
<dbReference type="SUPFAM" id="SSF63380">
    <property type="entry name" value="Riboflavin synthase domain-like"/>
    <property type="match status" value="1"/>
</dbReference>